<evidence type="ECO:0000313" key="1">
    <source>
        <dbReference type="EMBL" id="CAG8838110.1"/>
    </source>
</evidence>
<sequence length="45" mass="5356">ANYLKGASKQAIPEYKRIRFGFGQDTITTKETDDDQERFFYLHQQ</sequence>
<evidence type="ECO:0000313" key="2">
    <source>
        <dbReference type="Proteomes" id="UP000789901"/>
    </source>
</evidence>
<accession>A0ABN7WQV8</accession>
<proteinExistence type="predicted"/>
<gene>
    <name evidence="1" type="ORF">GMARGA_LOCUS33811</name>
</gene>
<protein>
    <submittedName>
        <fullName evidence="1">21453_t:CDS:1</fullName>
    </submittedName>
</protein>
<keyword evidence="2" id="KW-1185">Reference proteome</keyword>
<feature type="non-terminal residue" evidence="1">
    <location>
        <position position="1"/>
    </location>
</feature>
<reference evidence="1 2" key="1">
    <citation type="submission" date="2021-06" db="EMBL/GenBank/DDBJ databases">
        <authorList>
            <person name="Kallberg Y."/>
            <person name="Tangrot J."/>
            <person name="Rosling A."/>
        </authorList>
    </citation>
    <scope>NUCLEOTIDE SEQUENCE [LARGE SCALE GENOMIC DNA]</scope>
    <source>
        <strain evidence="1 2">120-4 pot B 10/14</strain>
    </source>
</reference>
<name>A0ABN7WQV8_GIGMA</name>
<comment type="caution">
    <text evidence="1">The sequence shown here is derived from an EMBL/GenBank/DDBJ whole genome shotgun (WGS) entry which is preliminary data.</text>
</comment>
<dbReference type="EMBL" id="CAJVQB010057332">
    <property type="protein sequence ID" value="CAG8838110.1"/>
    <property type="molecule type" value="Genomic_DNA"/>
</dbReference>
<dbReference type="Proteomes" id="UP000789901">
    <property type="component" value="Unassembled WGS sequence"/>
</dbReference>
<organism evidence="1 2">
    <name type="scientific">Gigaspora margarita</name>
    <dbReference type="NCBI Taxonomy" id="4874"/>
    <lineage>
        <taxon>Eukaryota</taxon>
        <taxon>Fungi</taxon>
        <taxon>Fungi incertae sedis</taxon>
        <taxon>Mucoromycota</taxon>
        <taxon>Glomeromycotina</taxon>
        <taxon>Glomeromycetes</taxon>
        <taxon>Diversisporales</taxon>
        <taxon>Gigasporaceae</taxon>
        <taxon>Gigaspora</taxon>
    </lineage>
</organism>